<dbReference type="Pfam" id="PF00072">
    <property type="entry name" value="Response_reg"/>
    <property type="match status" value="1"/>
</dbReference>
<proteinExistence type="predicted"/>
<organism evidence="5 6">
    <name type="scientific">Desulfovibrio psychrotolerans</name>
    <dbReference type="NCBI Taxonomy" id="415242"/>
    <lineage>
        <taxon>Bacteria</taxon>
        <taxon>Pseudomonadati</taxon>
        <taxon>Thermodesulfobacteriota</taxon>
        <taxon>Desulfovibrionia</taxon>
        <taxon>Desulfovibrionales</taxon>
        <taxon>Desulfovibrionaceae</taxon>
        <taxon>Desulfovibrio</taxon>
    </lineage>
</organism>
<gene>
    <name evidence="5" type="ORF">DSM19430T_17090</name>
</gene>
<keyword evidence="1 3" id="KW-0597">Phosphoprotein</keyword>
<dbReference type="Proteomes" id="UP000503820">
    <property type="component" value="Unassembled WGS sequence"/>
</dbReference>
<dbReference type="InterPro" id="IPR001789">
    <property type="entry name" value="Sig_transdc_resp-reg_receiver"/>
</dbReference>
<evidence type="ECO:0000313" key="5">
    <source>
        <dbReference type="EMBL" id="GFM37025.1"/>
    </source>
</evidence>
<evidence type="ECO:0000256" key="1">
    <source>
        <dbReference type="ARBA" id="ARBA00022553"/>
    </source>
</evidence>
<evidence type="ECO:0000313" key="6">
    <source>
        <dbReference type="Proteomes" id="UP000503820"/>
    </source>
</evidence>
<dbReference type="Gene3D" id="3.40.50.2300">
    <property type="match status" value="1"/>
</dbReference>
<dbReference type="CDD" id="cd00156">
    <property type="entry name" value="REC"/>
    <property type="match status" value="1"/>
</dbReference>
<evidence type="ECO:0000256" key="2">
    <source>
        <dbReference type="ARBA" id="ARBA00023012"/>
    </source>
</evidence>
<comment type="caution">
    <text evidence="5">The sequence shown here is derived from an EMBL/GenBank/DDBJ whole genome shotgun (WGS) entry which is preliminary data.</text>
</comment>
<keyword evidence="2" id="KW-0902">Two-component regulatory system</keyword>
<dbReference type="SUPFAM" id="SSF52172">
    <property type="entry name" value="CheY-like"/>
    <property type="match status" value="1"/>
</dbReference>
<evidence type="ECO:0000256" key="3">
    <source>
        <dbReference type="PROSITE-ProRule" id="PRU00169"/>
    </source>
</evidence>
<dbReference type="AlphaFoldDB" id="A0A7J0BV32"/>
<dbReference type="InterPro" id="IPR050595">
    <property type="entry name" value="Bact_response_regulator"/>
</dbReference>
<evidence type="ECO:0000259" key="4">
    <source>
        <dbReference type="PROSITE" id="PS50110"/>
    </source>
</evidence>
<dbReference type="EMBL" id="BLVP01000008">
    <property type="protein sequence ID" value="GFM37025.1"/>
    <property type="molecule type" value="Genomic_DNA"/>
</dbReference>
<dbReference type="GO" id="GO:0000160">
    <property type="term" value="P:phosphorelay signal transduction system"/>
    <property type="evidence" value="ECO:0007669"/>
    <property type="project" value="UniProtKB-KW"/>
</dbReference>
<sequence length="135" mass="14701">MPQLKVLLVDDEPDFLEFMSKRLTRRGLEVATAGSGEDALQKVRSGAFDVVVLDVKMPGMGGLECLRRIKEHNPDIQAVMLTGHADLSDSSQGFALGVFEYLIKPVLLDDLLEAIVNACSCSRVRRGGGKCNLPE</sequence>
<dbReference type="PANTHER" id="PTHR44591:SF14">
    <property type="entry name" value="PROTEIN PILG"/>
    <property type="match status" value="1"/>
</dbReference>
<dbReference type="RefSeq" id="WP_243451323.1">
    <property type="nucleotide sequence ID" value="NZ_BLVP01000008.1"/>
</dbReference>
<dbReference type="PANTHER" id="PTHR44591">
    <property type="entry name" value="STRESS RESPONSE REGULATOR PROTEIN 1"/>
    <property type="match status" value="1"/>
</dbReference>
<keyword evidence="6" id="KW-1185">Reference proteome</keyword>
<name>A0A7J0BV32_9BACT</name>
<reference evidence="5 6" key="1">
    <citation type="submission" date="2020-05" db="EMBL/GenBank/DDBJ databases">
        <title>Draft genome sequence of Desulfovibrio psychrotolerans JS1T.</title>
        <authorList>
            <person name="Ueno A."/>
            <person name="Tamazawa S."/>
            <person name="Tamamura S."/>
            <person name="Murakami T."/>
            <person name="Kiyama T."/>
            <person name="Inomata H."/>
            <person name="Amano Y."/>
            <person name="Miyakawa K."/>
            <person name="Tamaki H."/>
            <person name="Naganuma T."/>
            <person name="Kaneko K."/>
        </authorList>
    </citation>
    <scope>NUCLEOTIDE SEQUENCE [LARGE SCALE GENOMIC DNA]</scope>
    <source>
        <strain evidence="5 6">JS1</strain>
    </source>
</reference>
<accession>A0A7J0BV32</accession>
<protein>
    <submittedName>
        <fullName evidence="5">Response regulator</fullName>
    </submittedName>
</protein>
<dbReference type="InterPro" id="IPR011006">
    <property type="entry name" value="CheY-like_superfamily"/>
</dbReference>
<feature type="domain" description="Response regulatory" evidence="4">
    <location>
        <begin position="5"/>
        <end position="119"/>
    </location>
</feature>
<dbReference type="SMART" id="SM00448">
    <property type="entry name" value="REC"/>
    <property type="match status" value="1"/>
</dbReference>
<feature type="modified residue" description="4-aspartylphosphate" evidence="3">
    <location>
        <position position="54"/>
    </location>
</feature>
<dbReference type="PROSITE" id="PS50110">
    <property type="entry name" value="RESPONSE_REGULATORY"/>
    <property type="match status" value="1"/>
</dbReference>